<dbReference type="RefSeq" id="WP_283722785.1">
    <property type="nucleotide sequence ID" value="NZ_JASJEX010000003.1"/>
</dbReference>
<dbReference type="EC" id="3.4.13.-" evidence="3"/>
<dbReference type="GO" id="GO:0016805">
    <property type="term" value="F:dipeptidase activity"/>
    <property type="evidence" value="ECO:0007669"/>
    <property type="project" value="UniProtKB-KW"/>
</dbReference>
<dbReference type="Proteomes" id="UP001431693">
    <property type="component" value="Unassembled WGS sequence"/>
</dbReference>
<keyword evidence="2" id="KW-0472">Membrane</keyword>
<dbReference type="EMBL" id="JASJEX010000003">
    <property type="protein sequence ID" value="MDJ1129875.1"/>
    <property type="molecule type" value="Genomic_DNA"/>
</dbReference>
<keyword evidence="2" id="KW-0812">Transmembrane</keyword>
<keyword evidence="4" id="KW-1185">Reference proteome</keyword>
<keyword evidence="2" id="KW-1133">Transmembrane helix</keyword>
<feature type="compositionally biased region" description="Low complexity" evidence="1">
    <location>
        <begin position="735"/>
        <end position="751"/>
    </location>
</feature>
<reference evidence="3" key="1">
    <citation type="submission" date="2023-05" db="EMBL/GenBank/DDBJ databases">
        <title>[olsenella] sp. nov., isolated from a pig farm feces dump.</title>
        <authorList>
            <person name="Chang Y.-H."/>
        </authorList>
    </citation>
    <scope>NUCLEOTIDE SEQUENCE</scope>
    <source>
        <strain evidence="3">YH-ols2217</strain>
    </source>
</reference>
<name>A0ABT6ZLE2_9ACTN</name>
<accession>A0ABT6ZLE2</accession>
<evidence type="ECO:0000313" key="4">
    <source>
        <dbReference type="Proteomes" id="UP001431693"/>
    </source>
</evidence>
<evidence type="ECO:0000256" key="1">
    <source>
        <dbReference type="SAM" id="MobiDB-lite"/>
    </source>
</evidence>
<keyword evidence="3" id="KW-0224">Dipeptidase</keyword>
<evidence type="ECO:0000256" key="2">
    <source>
        <dbReference type="SAM" id="Phobius"/>
    </source>
</evidence>
<gene>
    <name evidence="3" type="ORF">QJ043_07270</name>
</gene>
<protein>
    <submittedName>
        <fullName evidence="3">C69 family dipeptidase</fullName>
        <ecNumber evidence="3">3.4.13.-</ecNumber>
    </submittedName>
</protein>
<dbReference type="InterPro" id="IPR005322">
    <property type="entry name" value="Peptidase_C69"/>
</dbReference>
<dbReference type="Pfam" id="PF03577">
    <property type="entry name" value="Peptidase_C69"/>
    <property type="match status" value="1"/>
</dbReference>
<organism evidence="3 4">
    <name type="scientific">Kribbibacterium absianum</name>
    <dbReference type="NCBI Taxonomy" id="3044210"/>
    <lineage>
        <taxon>Bacteria</taxon>
        <taxon>Bacillati</taxon>
        <taxon>Actinomycetota</taxon>
        <taxon>Coriobacteriia</taxon>
        <taxon>Coriobacteriales</taxon>
        <taxon>Kribbibacteriaceae</taxon>
        <taxon>Kribbibacterium</taxon>
    </lineage>
</organism>
<evidence type="ECO:0000313" key="3">
    <source>
        <dbReference type="EMBL" id="MDJ1129875.1"/>
    </source>
</evidence>
<proteinExistence type="predicted"/>
<keyword evidence="3" id="KW-0378">Hydrolase</keyword>
<sequence>MAASALVLTGSPGPAKACTQLWIPDAYTADANTWYAGRVEDWACRYLKIFGVEPAHENGWTYTSYENWDSNGFTWTSEGPTYRYTYARDHSGQWLDEDNGGVPQFEAYSAAGINEKGVSCSATLSMYPRDTVSDVDPFNEDSGIGEYNYASIILGESPTAREGVQLIGSLVEEHGAYSSDQILINDSTESWLLCVCSGHQWFAVQLPEDMASINPNMGLYFDVDLSDPNVLHSKNIVDEATLTDADGTCILQHKEDGTPDVMLTYFDPDSLGSASRFLIGRQYFGALDGVDYTLDETTHKVTSLRNALMFFVPGRSDYTTFDAIRALAARGSGDLDANEYSALTGVGRDDSAETHIFEIHRGQDPRVATVQWTALSRDEFSVAIPTYSALLTDVNWRYGKLDMDPTHIGENFYDRDNADVKTAMQAGEWDNYLPFVMIDLNDLAYNNRANVATGLRAYLDAVQQALVEEHAQVGAHLTSLPEDQWEKFATDAANAAAECTWVKCEGVLQEVREYLAGDQSEPFVASDYDAETGGLVSELGYAASVIPEEKPDPEPPVEPGTASSAIAVAGTYGDVVTGATASLDDVSALLTDEERARLEEGHDFSLILTVNELDEATVASGEVSALTKLAKNPTGIDYLDLALTLRETDADGNECNSRAISELTDPLTITLALHEGLKAPSNTTRAFSVLSVHDLEAQDHEATYKSAEHTVTFSASRFSTYAVAHKDTTKKDTAQKAPATTSTNRKSSSRTPETGDPLTNNTTIIAIVGAGALALAVGCGLRFASKKE</sequence>
<feature type="region of interest" description="Disordered" evidence="1">
    <location>
        <begin position="727"/>
        <end position="759"/>
    </location>
</feature>
<comment type="caution">
    <text evidence="3">The sequence shown here is derived from an EMBL/GenBank/DDBJ whole genome shotgun (WGS) entry which is preliminary data.</text>
</comment>
<keyword evidence="3" id="KW-0645">Protease</keyword>
<feature type="transmembrane region" description="Helical" evidence="2">
    <location>
        <begin position="764"/>
        <end position="784"/>
    </location>
</feature>